<gene>
    <name evidence="1" type="ORF">GCM10007387_47630</name>
</gene>
<name>A0AA88C4Z8_9BURK</name>
<evidence type="ECO:0000313" key="1">
    <source>
        <dbReference type="EMBL" id="GGY59593.1"/>
    </source>
</evidence>
<sequence>MPPNRTALSFCPAVLADSGLADFVPAHLVVAAVVLATVAAASPAHAAPIDRQAVVARHNPHLTQVDAWSPLSVGNGRFAFTADVTGLQTFADHYWRHGTATETQARWSWHTNANPRNYKLADANRPFTAHGRTLGYPTNQGSPAGQWLRENPHTQPLPRIAFVLAGAGARPLVPADATDVDQRLDLWKGELASRLKLVGQPVSVTSAADPKTDTVALRIRSPLLARGALAVRIALPLGYDLKVKHNPPLDWTQPAAHRTSVLEQKPTLLAVEHLREGLDNSSRYAMTVASAAPLTITRADAHAFMIAPARGDTLDITVSFAQQGRAPAPRSADVFTASAAHWKRYWESGAAIDFAGSSDPRAAELERRVVLSQYLAGIQLGDTLPAQESGLTTSTWYGKHHTEMVWWHTAHFALWGRPEYTARTLTWFQRTLPAARAVAGERGLKGARWMKMTGPEGRESPGGNPLIVWNQPHPIHLAELMYRADPSKATLERYRELVMETAAGMASMLHWEAARQRYVLGPPMWIAQEIYDQATSMNPTYELSYWARGLEIAQQWRERLGLPRDEDWEHRRTHLSALPQKDGKYVAIESTPDTWDNIASRHDHPSFLMALGQLPGDGVDRAVMRRTLDATLASWDWATKIWGWDYPMVAMTAARLEAPELAVDVLLKTDGPNNAYTAAGHNPNTGLPVYLPGNGALLAAVGMMAGGWDGGPERPAPGFPDNGKWVVKAEGFQKLP</sequence>
<organism evidence="1 2">
    <name type="scientific">Pseudoduganella albidiflava</name>
    <dbReference type="NCBI Taxonomy" id="321983"/>
    <lineage>
        <taxon>Bacteria</taxon>
        <taxon>Pseudomonadati</taxon>
        <taxon>Pseudomonadota</taxon>
        <taxon>Betaproteobacteria</taxon>
        <taxon>Burkholderiales</taxon>
        <taxon>Oxalobacteraceae</taxon>
        <taxon>Telluria group</taxon>
        <taxon>Pseudoduganella</taxon>
    </lineage>
</organism>
<reference evidence="1" key="2">
    <citation type="submission" date="2022-12" db="EMBL/GenBank/DDBJ databases">
        <authorList>
            <person name="Sun Q."/>
            <person name="Kim S."/>
        </authorList>
    </citation>
    <scope>NUCLEOTIDE SEQUENCE</scope>
    <source>
        <strain evidence="1">KCTC 12343</strain>
    </source>
</reference>
<dbReference type="InterPro" id="IPR008928">
    <property type="entry name" value="6-hairpin_glycosidase_sf"/>
</dbReference>
<dbReference type="SUPFAM" id="SSF48208">
    <property type="entry name" value="Six-hairpin glycosidases"/>
    <property type="match status" value="1"/>
</dbReference>
<accession>A0AA88C4Z8</accession>
<dbReference type="AlphaFoldDB" id="A0AA88C4Z8"/>
<evidence type="ECO:0000313" key="2">
    <source>
        <dbReference type="Proteomes" id="UP000628442"/>
    </source>
</evidence>
<dbReference type="EMBL" id="BMWV01000013">
    <property type="protein sequence ID" value="GGY59593.1"/>
    <property type="molecule type" value="Genomic_DNA"/>
</dbReference>
<dbReference type="Gene3D" id="1.50.10.10">
    <property type="match status" value="1"/>
</dbReference>
<reference evidence="1" key="1">
    <citation type="journal article" date="2014" name="Int. J. Syst. Evol. Microbiol.">
        <title>Complete genome sequence of Corynebacterium casei LMG S-19264T (=DSM 44701T), isolated from a smear-ripened cheese.</title>
        <authorList>
            <consortium name="US DOE Joint Genome Institute (JGI-PGF)"/>
            <person name="Walter F."/>
            <person name="Albersmeier A."/>
            <person name="Kalinowski J."/>
            <person name="Ruckert C."/>
        </authorList>
    </citation>
    <scope>NUCLEOTIDE SEQUENCE</scope>
    <source>
        <strain evidence="1">KCTC 12343</strain>
    </source>
</reference>
<dbReference type="GO" id="GO:0005975">
    <property type="term" value="P:carbohydrate metabolic process"/>
    <property type="evidence" value="ECO:0007669"/>
    <property type="project" value="InterPro"/>
</dbReference>
<protein>
    <recommendedName>
        <fullName evidence="3">Glycoside hydrolase family 65</fullName>
    </recommendedName>
</protein>
<comment type="caution">
    <text evidence="1">The sequence shown here is derived from an EMBL/GenBank/DDBJ whole genome shotgun (WGS) entry which is preliminary data.</text>
</comment>
<dbReference type="RefSeq" id="WP_229420412.1">
    <property type="nucleotide sequence ID" value="NZ_BMWV01000013.1"/>
</dbReference>
<dbReference type="Proteomes" id="UP000628442">
    <property type="component" value="Unassembled WGS sequence"/>
</dbReference>
<evidence type="ECO:0008006" key="3">
    <source>
        <dbReference type="Google" id="ProtNLM"/>
    </source>
</evidence>
<proteinExistence type="predicted"/>
<dbReference type="InterPro" id="IPR012341">
    <property type="entry name" value="6hp_glycosidase-like_sf"/>
</dbReference>